<comment type="caution">
    <text evidence="1">The sequence shown here is derived from an EMBL/GenBank/DDBJ whole genome shotgun (WGS) entry which is preliminary data.</text>
</comment>
<dbReference type="OrthoDB" id="164847at2"/>
<name>A0A417YDT4_9BACI</name>
<proteinExistence type="predicted"/>
<dbReference type="AlphaFoldDB" id="A0A417YDT4"/>
<dbReference type="InterPro" id="IPR021377">
    <property type="entry name" value="DUF3006"/>
</dbReference>
<dbReference type="RefSeq" id="WP_095310932.1">
    <property type="nucleotide sequence ID" value="NZ_JAMAWL010000002.1"/>
</dbReference>
<reference evidence="1 2" key="1">
    <citation type="journal article" date="2007" name="Int. J. Syst. Evol. Microbiol.">
        <title>Oceanobacillus profundus sp. nov., isolated from a deep-sea sediment core.</title>
        <authorList>
            <person name="Kim Y.G."/>
            <person name="Choi D.H."/>
            <person name="Hyun S."/>
            <person name="Cho B.C."/>
        </authorList>
    </citation>
    <scope>NUCLEOTIDE SEQUENCE [LARGE SCALE GENOMIC DNA]</scope>
    <source>
        <strain evidence="1 2">DSM 18246</strain>
    </source>
</reference>
<evidence type="ECO:0000313" key="2">
    <source>
        <dbReference type="Proteomes" id="UP000285456"/>
    </source>
</evidence>
<dbReference type="EMBL" id="QWEH01000011">
    <property type="protein sequence ID" value="RHW30778.1"/>
    <property type="molecule type" value="Genomic_DNA"/>
</dbReference>
<dbReference type="Pfam" id="PF11213">
    <property type="entry name" value="DUF3006"/>
    <property type="match status" value="1"/>
</dbReference>
<organism evidence="1 2">
    <name type="scientific">Oceanobacillus profundus</name>
    <dbReference type="NCBI Taxonomy" id="372463"/>
    <lineage>
        <taxon>Bacteria</taxon>
        <taxon>Bacillati</taxon>
        <taxon>Bacillota</taxon>
        <taxon>Bacilli</taxon>
        <taxon>Bacillales</taxon>
        <taxon>Bacillaceae</taxon>
        <taxon>Oceanobacillus</taxon>
    </lineage>
</organism>
<protein>
    <submittedName>
        <fullName evidence="1">DUF3006 domain-containing protein</fullName>
    </submittedName>
</protein>
<accession>A0A417YDT4</accession>
<sequence>MRGILDRFEGDKAVILLQDTKEEYIVNESELPAGSKINTVFDLEKNRTTYKIKRINISNTEEAAQQSSDLMAKLRAKSRRSKFKK</sequence>
<keyword evidence="2" id="KW-1185">Reference proteome</keyword>
<evidence type="ECO:0000313" key="1">
    <source>
        <dbReference type="EMBL" id="RHW30778.1"/>
    </source>
</evidence>
<gene>
    <name evidence="1" type="ORF">D1B32_15240</name>
</gene>
<dbReference type="Proteomes" id="UP000285456">
    <property type="component" value="Unassembled WGS sequence"/>
</dbReference>